<reference evidence="1" key="1">
    <citation type="submission" date="2023-07" db="EMBL/GenBank/DDBJ databases">
        <title>A collection of bacterial strains from the Burkholderia cepacia Research Laboratory and Repository.</title>
        <authorList>
            <person name="Lipuma J."/>
            <person name="Spilker T."/>
            <person name="Caverly L."/>
        </authorList>
    </citation>
    <scope>NUCLEOTIDE SEQUENCE</scope>
    <source>
        <strain evidence="1">AU44979</strain>
    </source>
</reference>
<evidence type="ECO:0000313" key="2">
    <source>
        <dbReference type="Proteomes" id="UP001172109"/>
    </source>
</evidence>
<organism evidence="1 2">
    <name type="scientific">Burkholderia contaminans</name>
    <dbReference type="NCBI Taxonomy" id="488447"/>
    <lineage>
        <taxon>Bacteria</taxon>
        <taxon>Pseudomonadati</taxon>
        <taxon>Pseudomonadota</taxon>
        <taxon>Betaproteobacteria</taxon>
        <taxon>Burkholderiales</taxon>
        <taxon>Burkholderiaceae</taxon>
        <taxon>Burkholderia</taxon>
        <taxon>Burkholderia cepacia complex</taxon>
    </lineage>
</organism>
<comment type="caution">
    <text evidence="1">The sequence shown here is derived from an EMBL/GenBank/DDBJ whole genome shotgun (WGS) entry which is preliminary data.</text>
</comment>
<dbReference type="Proteomes" id="UP001172109">
    <property type="component" value="Unassembled WGS sequence"/>
</dbReference>
<gene>
    <name evidence="1" type="ORF">QZM56_01515</name>
</gene>
<dbReference type="AlphaFoldDB" id="A0AAP4QWQ8"/>
<evidence type="ECO:0000313" key="1">
    <source>
        <dbReference type="EMBL" id="MDN7563180.1"/>
    </source>
</evidence>
<proteinExistence type="predicted"/>
<sequence length="76" mass="8511">MKKSEFTDEQIACALKQDERGAPCVDARRCAVPRISRNQISIAKITIWYTHRRALQSGLLPAAPPVVPTLFQKFAT</sequence>
<accession>A0AAP4QWQ8</accession>
<protein>
    <submittedName>
        <fullName evidence="1">Uncharacterized protein</fullName>
    </submittedName>
</protein>
<name>A0AAP4QWQ8_9BURK</name>
<dbReference type="EMBL" id="JAUJQS010000001">
    <property type="protein sequence ID" value="MDN7563180.1"/>
    <property type="molecule type" value="Genomic_DNA"/>
</dbReference>
<dbReference type="RefSeq" id="WP_224755831.1">
    <property type="nucleotide sequence ID" value="NZ_CADEUY010000001.1"/>
</dbReference>